<feature type="transmembrane region" description="Helical" evidence="6">
    <location>
        <begin position="46"/>
        <end position="62"/>
    </location>
</feature>
<feature type="transmembrane region" description="Helical" evidence="6">
    <location>
        <begin position="265"/>
        <end position="285"/>
    </location>
</feature>
<dbReference type="SUPFAM" id="SSF56281">
    <property type="entry name" value="Metallo-hydrolase/oxidoreductase"/>
    <property type="match status" value="1"/>
</dbReference>
<dbReference type="InterPro" id="IPR001279">
    <property type="entry name" value="Metallo-B-lactamas"/>
</dbReference>
<keyword evidence="5 6" id="KW-0472">Membrane</keyword>
<dbReference type="InterPro" id="IPR004797">
    <property type="entry name" value="Competence_ComEC/Rec2"/>
</dbReference>
<dbReference type="InterPro" id="IPR036866">
    <property type="entry name" value="RibonucZ/Hydroxyglut_hydro"/>
</dbReference>
<dbReference type="InterPro" id="IPR052159">
    <property type="entry name" value="Competence_DNA_uptake"/>
</dbReference>
<evidence type="ECO:0000259" key="7">
    <source>
        <dbReference type="SMART" id="SM00849"/>
    </source>
</evidence>
<evidence type="ECO:0000256" key="5">
    <source>
        <dbReference type="ARBA" id="ARBA00023136"/>
    </source>
</evidence>
<dbReference type="InterPro" id="IPR035681">
    <property type="entry name" value="ComA-like_MBL"/>
</dbReference>
<dbReference type="InterPro" id="IPR004477">
    <property type="entry name" value="ComEC_N"/>
</dbReference>
<dbReference type="NCBIfam" id="TIGR00361">
    <property type="entry name" value="ComEC_Rec2"/>
    <property type="match status" value="1"/>
</dbReference>
<keyword evidence="4 6" id="KW-1133">Transmembrane helix</keyword>
<feature type="transmembrane region" description="Helical" evidence="6">
    <location>
        <begin position="354"/>
        <end position="376"/>
    </location>
</feature>
<dbReference type="Pfam" id="PF13567">
    <property type="entry name" value="DUF4131"/>
    <property type="match status" value="1"/>
</dbReference>
<reference evidence="8 9" key="1">
    <citation type="submission" date="2016-10" db="EMBL/GenBank/DDBJ databases">
        <authorList>
            <person name="de Groot N.N."/>
        </authorList>
    </citation>
    <scope>NUCLEOTIDE SEQUENCE [LARGE SCALE GENOMIC DNA]</scope>
    <source>
        <strain evidence="8 9">CGMCC 1.10449</strain>
    </source>
</reference>
<evidence type="ECO:0000256" key="3">
    <source>
        <dbReference type="ARBA" id="ARBA00022692"/>
    </source>
</evidence>
<dbReference type="CDD" id="cd07731">
    <property type="entry name" value="ComA-like_MBL-fold"/>
    <property type="match status" value="1"/>
</dbReference>
<dbReference type="Proteomes" id="UP000199444">
    <property type="component" value="Unassembled WGS sequence"/>
</dbReference>
<dbReference type="InterPro" id="IPR025405">
    <property type="entry name" value="DUF4131"/>
</dbReference>
<keyword evidence="9" id="KW-1185">Reference proteome</keyword>
<feature type="transmembrane region" description="Helical" evidence="6">
    <location>
        <begin position="388"/>
        <end position="416"/>
    </location>
</feature>
<dbReference type="STRING" id="553311.SAMN05216231_1651"/>
<feature type="transmembrane region" description="Helical" evidence="6">
    <location>
        <begin position="478"/>
        <end position="497"/>
    </location>
</feature>
<protein>
    <submittedName>
        <fullName evidence="8">Competence protein ComEC</fullName>
    </submittedName>
</protein>
<evidence type="ECO:0000256" key="6">
    <source>
        <dbReference type="SAM" id="Phobius"/>
    </source>
</evidence>
<dbReference type="Gene3D" id="3.60.15.10">
    <property type="entry name" value="Ribonuclease Z/Hydroxyacylglutathione hydrolase-like"/>
    <property type="match status" value="1"/>
</dbReference>
<name>A0A1H1B8G0_9BACI</name>
<feature type="transmembrane region" description="Helical" evidence="6">
    <location>
        <begin position="20"/>
        <end position="39"/>
    </location>
</feature>
<sequence length="759" mass="86645">MKGYWYVPALGIVSSALSIIYHSNWFILVFFIWLLVLYYDKRLGKLITLTSIALSIFFYFYIPNLETILHKEVTNTSYETDVAGRIASPINESSSKIDFELEEYTSNKKLLIVYYKNKQEIKHNLKFGATCNIEGTPELPSQRRNPGQFDYQHFLLSKGITHEVVINSLDSINCSGSSTLNKIHTIRSSVISYTSDKLSPQTSIWLNALVLGDDSQLPEETIELFQRWNLSHLLAISGLHVGLIVGLLYFLLIKLNILTKEKAQWVIIFFLPLYALIAGGEPSVWRASSMVLLFLLINKVRYKFSVTDVLSIVFILQILMDKYIIYSIGFQLSFSVTMGLLLSKRWLAQTNVSIFSILKISFLAQMVILPLQLLYFSTFQPLSILLNVIVVPYFSFFVIPIMFLLLPLSLFAGILLPSIEILFNRIHEHFISFIYFVDQFAYYPWVIGSFSLGSTIVYYSILLIFLKKLELAKLKQSFLYGCFLSLVIMAIALRPYFSPVGSVTMLDIGQGDAMVVELPYRKGIILIDAGARVSFEDGQTTPGVYKQILKPYLFSRGIREIDALFISHEDSDHMGSLPFMLDNVDVNKVIVSEYYEFDDQLTRLLVKTETQVERFKTDNEIVVGEQDFYVISPNQDKQNTNENSLVLYTALGGKSWLFTGDIGRETEKEIIALYPNLKVDVLKVAHHGSNSSTDKDFLKQIKPTYALISVGLNNSYGHPHNEVIKTLEEKNLVIFRTDKHGAIQYYFKDDDGTFFTHFP</sequence>
<evidence type="ECO:0000256" key="2">
    <source>
        <dbReference type="ARBA" id="ARBA00022475"/>
    </source>
</evidence>
<dbReference type="SMART" id="SM00849">
    <property type="entry name" value="Lactamase_B"/>
    <property type="match status" value="1"/>
</dbReference>
<evidence type="ECO:0000313" key="8">
    <source>
        <dbReference type="EMBL" id="SDQ48255.1"/>
    </source>
</evidence>
<dbReference type="PANTHER" id="PTHR30619">
    <property type="entry name" value="DNA INTERNALIZATION/COMPETENCE PROTEIN COMEC/REC2"/>
    <property type="match status" value="1"/>
</dbReference>
<evidence type="ECO:0000256" key="4">
    <source>
        <dbReference type="ARBA" id="ARBA00022989"/>
    </source>
</evidence>
<dbReference type="PANTHER" id="PTHR30619:SF1">
    <property type="entry name" value="RECOMBINATION PROTEIN 2"/>
    <property type="match status" value="1"/>
</dbReference>
<dbReference type="Pfam" id="PF00753">
    <property type="entry name" value="Lactamase_B"/>
    <property type="match status" value="1"/>
</dbReference>
<feature type="domain" description="Metallo-beta-lactamase" evidence="7">
    <location>
        <begin position="510"/>
        <end position="712"/>
    </location>
</feature>
<dbReference type="GO" id="GO:0005886">
    <property type="term" value="C:plasma membrane"/>
    <property type="evidence" value="ECO:0007669"/>
    <property type="project" value="UniProtKB-SubCell"/>
</dbReference>
<dbReference type="Pfam" id="PF03772">
    <property type="entry name" value="Competence"/>
    <property type="match status" value="1"/>
</dbReference>
<dbReference type="RefSeq" id="WP_092492504.1">
    <property type="nucleotide sequence ID" value="NZ_FNKD01000002.1"/>
</dbReference>
<keyword evidence="3 6" id="KW-0812">Transmembrane</keyword>
<evidence type="ECO:0000313" key="9">
    <source>
        <dbReference type="Proteomes" id="UP000199444"/>
    </source>
</evidence>
<proteinExistence type="predicted"/>
<keyword evidence="2" id="KW-1003">Cell membrane</keyword>
<organism evidence="8 9">
    <name type="scientific">Virgibacillus salinus</name>
    <dbReference type="NCBI Taxonomy" id="553311"/>
    <lineage>
        <taxon>Bacteria</taxon>
        <taxon>Bacillati</taxon>
        <taxon>Bacillota</taxon>
        <taxon>Bacilli</taxon>
        <taxon>Bacillales</taxon>
        <taxon>Bacillaceae</taxon>
        <taxon>Virgibacillus</taxon>
    </lineage>
</organism>
<dbReference type="AlphaFoldDB" id="A0A1H1B8G0"/>
<dbReference type="GO" id="GO:0030420">
    <property type="term" value="P:establishment of competence for transformation"/>
    <property type="evidence" value="ECO:0007669"/>
    <property type="project" value="InterPro"/>
</dbReference>
<feature type="transmembrane region" description="Helical" evidence="6">
    <location>
        <begin position="442"/>
        <end position="466"/>
    </location>
</feature>
<comment type="subcellular location">
    <subcellularLocation>
        <location evidence="1">Cell membrane</location>
        <topology evidence="1">Multi-pass membrane protein</topology>
    </subcellularLocation>
</comment>
<accession>A0A1H1B8G0</accession>
<dbReference type="EMBL" id="FNKD01000002">
    <property type="protein sequence ID" value="SDQ48255.1"/>
    <property type="molecule type" value="Genomic_DNA"/>
</dbReference>
<feature type="transmembrane region" description="Helical" evidence="6">
    <location>
        <begin position="233"/>
        <end position="253"/>
    </location>
</feature>
<feature type="transmembrane region" description="Helical" evidence="6">
    <location>
        <begin position="323"/>
        <end position="342"/>
    </location>
</feature>
<gene>
    <name evidence="8" type="ORF">SAMN05216231_1651</name>
</gene>
<evidence type="ECO:0000256" key="1">
    <source>
        <dbReference type="ARBA" id="ARBA00004651"/>
    </source>
</evidence>
<dbReference type="NCBIfam" id="TIGR00360">
    <property type="entry name" value="ComEC_N-term"/>
    <property type="match status" value="1"/>
</dbReference>